<comment type="caution">
    <text evidence="2">The sequence shown here is derived from an EMBL/GenBank/DDBJ whole genome shotgun (WGS) entry which is preliminary data.</text>
</comment>
<gene>
    <name evidence="2" type="ORF">G6F50_018003</name>
</gene>
<proteinExistence type="predicted"/>
<evidence type="ECO:0000313" key="2">
    <source>
        <dbReference type="EMBL" id="KAG1529432.1"/>
    </source>
</evidence>
<dbReference type="Proteomes" id="UP000740926">
    <property type="component" value="Unassembled WGS sequence"/>
</dbReference>
<evidence type="ECO:0000313" key="3">
    <source>
        <dbReference type="Proteomes" id="UP000740926"/>
    </source>
</evidence>
<protein>
    <submittedName>
        <fullName evidence="2">Uncharacterized protein</fullName>
    </submittedName>
</protein>
<name>A0A9P6XNF5_9FUNG</name>
<accession>A0A9P6XNF5</accession>
<reference evidence="2 3" key="1">
    <citation type="journal article" date="2020" name="Microb. Genom.">
        <title>Genetic diversity of clinical and environmental Mucorales isolates obtained from an investigation of mucormycosis cases among solid organ transplant recipients.</title>
        <authorList>
            <person name="Nguyen M.H."/>
            <person name="Kaul D."/>
            <person name="Muto C."/>
            <person name="Cheng S.J."/>
            <person name="Richter R.A."/>
            <person name="Bruno V.M."/>
            <person name="Liu G."/>
            <person name="Beyhan S."/>
            <person name="Sundermann A.J."/>
            <person name="Mounaud S."/>
            <person name="Pasculle A.W."/>
            <person name="Nierman W.C."/>
            <person name="Driscoll E."/>
            <person name="Cumbie R."/>
            <person name="Clancy C.J."/>
            <person name="Dupont C.L."/>
        </authorList>
    </citation>
    <scope>NUCLEOTIDE SEQUENCE [LARGE SCALE GENOMIC DNA]</scope>
    <source>
        <strain evidence="2 3">GL24</strain>
    </source>
</reference>
<organism evidence="2 3">
    <name type="scientific">Rhizopus delemar</name>
    <dbReference type="NCBI Taxonomy" id="936053"/>
    <lineage>
        <taxon>Eukaryota</taxon>
        <taxon>Fungi</taxon>
        <taxon>Fungi incertae sedis</taxon>
        <taxon>Mucoromycota</taxon>
        <taxon>Mucoromycotina</taxon>
        <taxon>Mucoromycetes</taxon>
        <taxon>Mucorales</taxon>
        <taxon>Mucorineae</taxon>
        <taxon>Rhizopodaceae</taxon>
        <taxon>Rhizopus</taxon>
    </lineage>
</organism>
<feature type="region of interest" description="Disordered" evidence="1">
    <location>
        <begin position="1"/>
        <end position="69"/>
    </location>
</feature>
<sequence length="88" mass="8810">MAGSSAPLRKGGAKKAGGRARGQATARRRRLPVRMAPGPRSPRAGTGMDSPHANSFPVRTNASPPPRTGCAVAGGAVAGDAVPWRVAG</sequence>
<dbReference type="AlphaFoldDB" id="A0A9P6XNF5"/>
<dbReference type="EMBL" id="JAANIU010015157">
    <property type="protein sequence ID" value="KAG1529432.1"/>
    <property type="molecule type" value="Genomic_DNA"/>
</dbReference>
<evidence type="ECO:0000256" key="1">
    <source>
        <dbReference type="SAM" id="MobiDB-lite"/>
    </source>
</evidence>
<keyword evidence="3" id="KW-1185">Reference proteome</keyword>